<feature type="transmembrane region" description="Helical" evidence="1">
    <location>
        <begin position="34"/>
        <end position="54"/>
    </location>
</feature>
<dbReference type="RefSeq" id="WP_131099931.1">
    <property type="nucleotide sequence ID" value="NZ_CP036455.1"/>
</dbReference>
<sequence length="113" mass="12263">MDTALAAAAGRGAELVLLAEPAARFHHPHPPFPSMIGAAMLLFLLLGVIAFLLLSRFKGRRPPWAAAPHEPPEYAARKVLAERFARGDITVDEFLERASVLNWTPGTPEGGRK</sequence>
<proteinExistence type="predicted"/>
<evidence type="ECO:0000256" key="1">
    <source>
        <dbReference type="SAM" id="Phobius"/>
    </source>
</evidence>
<protein>
    <recommendedName>
        <fullName evidence="4">SHOCT domain-containing protein</fullName>
    </recommendedName>
</protein>
<keyword evidence="3" id="KW-1185">Reference proteome</keyword>
<evidence type="ECO:0000313" key="3">
    <source>
        <dbReference type="Proteomes" id="UP000292235"/>
    </source>
</evidence>
<dbReference type="Proteomes" id="UP000292235">
    <property type="component" value="Chromosome"/>
</dbReference>
<dbReference type="OrthoDB" id="3748887at2"/>
<keyword evidence="1" id="KW-1133">Transmembrane helix</keyword>
<evidence type="ECO:0008006" key="4">
    <source>
        <dbReference type="Google" id="ProtNLM"/>
    </source>
</evidence>
<gene>
    <name evidence="2" type="ORF">EKD16_19900</name>
</gene>
<dbReference type="AlphaFoldDB" id="A0A4P6Q565"/>
<dbReference type="KEGG" id="strr:EKD16_19900"/>
<keyword evidence="1" id="KW-0812">Transmembrane</keyword>
<accession>A0A4P6Q565</accession>
<dbReference type="EMBL" id="CP036455">
    <property type="protein sequence ID" value="QBI55743.1"/>
    <property type="molecule type" value="Genomic_DNA"/>
</dbReference>
<organism evidence="2 3">
    <name type="scientific">Streptomonospora litoralis</name>
    <dbReference type="NCBI Taxonomy" id="2498135"/>
    <lineage>
        <taxon>Bacteria</taxon>
        <taxon>Bacillati</taxon>
        <taxon>Actinomycetota</taxon>
        <taxon>Actinomycetes</taxon>
        <taxon>Streptosporangiales</taxon>
        <taxon>Nocardiopsidaceae</taxon>
        <taxon>Streptomonospora</taxon>
    </lineage>
</organism>
<evidence type="ECO:0000313" key="2">
    <source>
        <dbReference type="EMBL" id="QBI55743.1"/>
    </source>
</evidence>
<name>A0A4P6Q565_9ACTN</name>
<reference evidence="2 3" key="1">
    <citation type="submission" date="2019-02" db="EMBL/GenBank/DDBJ databases">
        <authorList>
            <person name="Khodamoradi S."/>
            <person name="Hahnke R.L."/>
            <person name="Kaempfer P."/>
            <person name="Schumann P."/>
            <person name="Rohde M."/>
            <person name="Steinert M."/>
            <person name="Luzhetskyy A."/>
            <person name="Wink J."/>
            <person name="Ruckert C."/>
        </authorList>
    </citation>
    <scope>NUCLEOTIDE SEQUENCE [LARGE SCALE GENOMIC DNA]</scope>
    <source>
        <strain evidence="2 3">M2</strain>
    </source>
</reference>
<keyword evidence="1" id="KW-0472">Membrane</keyword>